<protein>
    <recommendedName>
        <fullName evidence="3">DUF4371 domain-containing protein</fullName>
    </recommendedName>
</protein>
<evidence type="ECO:0008006" key="3">
    <source>
        <dbReference type="Google" id="ProtNLM"/>
    </source>
</evidence>
<organism evidence="1 2">
    <name type="scientific">Diatraea saccharalis</name>
    <name type="common">sugarcane borer</name>
    <dbReference type="NCBI Taxonomy" id="40085"/>
    <lineage>
        <taxon>Eukaryota</taxon>
        <taxon>Metazoa</taxon>
        <taxon>Ecdysozoa</taxon>
        <taxon>Arthropoda</taxon>
        <taxon>Hexapoda</taxon>
        <taxon>Insecta</taxon>
        <taxon>Pterygota</taxon>
        <taxon>Neoptera</taxon>
        <taxon>Endopterygota</taxon>
        <taxon>Lepidoptera</taxon>
        <taxon>Glossata</taxon>
        <taxon>Ditrysia</taxon>
        <taxon>Pyraloidea</taxon>
        <taxon>Crambidae</taxon>
        <taxon>Crambinae</taxon>
        <taxon>Diatraea</taxon>
    </lineage>
</organism>
<dbReference type="AlphaFoldDB" id="A0A9N9R4I6"/>
<dbReference type="PANTHER" id="PTHR37162">
    <property type="entry name" value="HAT FAMILY DIMERISATION DOMAINCONTAINING PROTEIN-RELATED"/>
    <property type="match status" value="1"/>
</dbReference>
<reference evidence="1" key="1">
    <citation type="submission" date="2021-12" db="EMBL/GenBank/DDBJ databases">
        <authorList>
            <person name="King R."/>
        </authorList>
    </citation>
    <scope>NUCLEOTIDE SEQUENCE</scope>
</reference>
<gene>
    <name evidence="1" type="ORF">DIATSA_LOCUS6944</name>
</gene>
<sequence length="121" mass="13602">MFVSAHCSIIAVDHLSELCKLRFSDSKSRDLRVHRTKCTNIIKNVLVPNFIKEIVSDSRDQQNSLLLDESTDISVSKLLGISIRYYSRSSITIISTFLGLVELEDGTANNIVNGIKEILLY</sequence>
<accession>A0A9N9R4I6</accession>
<name>A0A9N9R4I6_9NEOP</name>
<dbReference type="OrthoDB" id="10023262at2759"/>
<evidence type="ECO:0000313" key="2">
    <source>
        <dbReference type="Proteomes" id="UP001153714"/>
    </source>
</evidence>
<evidence type="ECO:0000313" key="1">
    <source>
        <dbReference type="EMBL" id="CAG9789188.1"/>
    </source>
</evidence>
<dbReference type="EMBL" id="OU893333">
    <property type="protein sequence ID" value="CAG9789188.1"/>
    <property type="molecule type" value="Genomic_DNA"/>
</dbReference>
<reference evidence="1" key="2">
    <citation type="submission" date="2022-10" db="EMBL/GenBank/DDBJ databases">
        <authorList>
            <consortium name="ENA_rothamsted_submissions"/>
            <consortium name="culmorum"/>
            <person name="King R."/>
        </authorList>
    </citation>
    <scope>NUCLEOTIDE SEQUENCE</scope>
</reference>
<dbReference type="Proteomes" id="UP001153714">
    <property type="component" value="Chromosome 2"/>
</dbReference>
<proteinExistence type="predicted"/>
<keyword evidence="2" id="KW-1185">Reference proteome</keyword>
<dbReference type="PANTHER" id="PTHR37162:SF1">
    <property type="entry name" value="BED-TYPE DOMAIN-CONTAINING PROTEIN"/>
    <property type="match status" value="1"/>
</dbReference>